<keyword evidence="1" id="KW-1133">Transmembrane helix</keyword>
<dbReference type="RefSeq" id="WP_193910432.1">
    <property type="nucleotide sequence ID" value="NZ_JADEXG010000057.1"/>
</dbReference>
<keyword evidence="1" id="KW-0472">Membrane</keyword>
<dbReference type="EMBL" id="JADEXG010000057">
    <property type="protein sequence ID" value="MBE9079453.1"/>
    <property type="molecule type" value="Genomic_DNA"/>
</dbReference>
<dbReference type="AlphaFoldDB" id="A0A8J7AKK7"/>
<comment type="caution">
    <text evidence="2">The sequence shown here is derived from an EMBL/GenBank/DDBJ whole genome shotgun (WGS) entry which is preliminary data.</text>
</comment>
<accession>A0A8J7AKK7</accession>
<protein>
    <submittedName>
        <fullName evidence="2">Uncharacterized protein</fullName>
    </submittedName>
</protein>
<feature type="transmembrane region" description="Helical" evidence="1">
    <location>
        <begin position="55"/>
        <end position="81"/>
    </location>
</feature>
<proteinExistence type="predicted"/>
<keyword evidence="3" id="KW-1185">Reference proteome</keyword>
<organism evidence="2 3">
    <name type="scientific">Vasconcelosia minhoensis LEGE 07310</name>
    <dbReference type="NCBI Taxonomy" id="915328"/>
    <lineage>
        <taxon>Bacteria</taxon>
        <taxon>Bacillati</taxon>
        <taxon>Cyanobacteriota</taxon>
        <taxon>Cyanophyceae</taxon>
        <taxon>Nodosilineales</taxon>
        <taxon>Cymatolegaceae</taxon>
        <taxon>Vasconcelosia</taxon>
        <taxon>Vasconcelosia minhoensis</taxon>
    </lineage>
</organism>
<gene>
    <name evidence="2" type="ORF">IQ241_19490</name>
</gene>
<feature type="transmembrane region" description="Helical" evidence="1">
    <location>
        <begin position="93"/>
        <end position="113"/>
    </location>
</feature>
<name>A0A8J7AKK7_9CYAN</name>
<evidence type="ECO:0000256" key="1">
    <source>
        <dbReference type="SAM" id="Phobius"/>
    </source>
</evidence>
<reference evidence="2" key="1">
    <citation type="submission" date="2020-10" db="EMBL/GenBank/DDBJ databases">
        <authorList>
            <person name="Castelo-Branco R."/>
            <person name="Eusebio N."/>
            <person name="Adriana R."/>
            <person name="Vieira A."/>
            <person name="Brugerolle De Fraissinette N."/>
            <person name="Rezende De Castro R."/>
            <person name="Schneider M.P."/>
            <person name="Vasconcelos V."/>
            <person name="Leao P.N."/>
        </authorList>
    </citation>
    <scope>NUCLEOTIDE SEQUENCE</scope>
    <source>
        <strain evidence="2">LEGE 07310</strain>
    </source>
</reference>
<dbReference type="Proteomes" id="UP000636505">
    <property type="component" value="Unassembled WGS sequence"/>
</dbReference>
<feature type="transmembrane region" description="Helical" evidence="1">
    <location>
        <begin position="119"/>
        <end position="139"/>
    </location>
</feature>
<evidence type="ECO:0000313" key="2">
    <source>
        <dbReference type="EMBL" id="MBE9079453.1"/>
    </source>
</evidence>
<feature type="transmembrane region" description="Helical" evidence="1">
    <location>
        <begin position="151"/>
        <end position="172"/>
    </location>
</feature>
<feature type="transmembrane region" description="Helical" evidence="1">
    <location>
        <begin position="17"/>
        <end position="35"/>
    </location>
</feature>
<evidence type="ECO:0000313" key="3">
    <source>
        <dbReference type="Proteomes" id="UP000636505"/>
    </source>
</evidence>
<keyword evidence="1" id="KW-0812">Transmembrane</keyword>
<sequence length="286" mass="31652">MSLRIVAPFVRKRLRDLPVALVSTLSGLFVLYGTAHWHSHSHDFYFLNYREEGLVVWPCLWLVVYALLHSLGVYGSAWLFGQLCPRRTLVVEPASLMVGGVIGGIAGLMTQLISDFAFISPWIGIGVGSLLGIQLGCLAKRRRTSGHVATLRRAAIPVVLVFFLCLLNYSGFPGVNAPAQSRQQWAYTEFTDYKYAVSDIQNCEPIKAIVGNVKIIAPTWGKNMTVRDPGTLGHRGEFTLEVIGDKGTGIANARFHIFTSLYKVKFTDEDKTEILTCDNAVQIPLH</sequence>